<name>A0A1X0QGV8_9MICR</name>
<proteinExistence type="predicted"/>
<dbReference type="EMBL" id="LTAI01000337">
    <property type="protein sequence ID" value="ORD99007.1"/>
    <property type="molecule type" value="Genomic_DNA"/>
</dbReference>
<dbReference type="Proteomes" id="UP000192501">
    <property type="component" value="Unassembled WGS sequence"/>
</dbReference>
<evidence type="ECO:0000313" key="1">
    <source>
        <dbReference type="EMBL" id="ORD99007.1"/>
    </source>
</evidence>
<accession>A0A1X0QGV8</accession>
<reference evidence="1 2" key="1">
    <citation type="journal article" date="2017" name="Environ. Microbiol.">
        <title>Decay of the glycolytic pathway and adaptation to intranuclear parasitism within Enterocytozoonidae microsporidia.</title>
        <authorList>
            <person name="Wiredu Boakye D."/>
            <person name="Jaroenlak P."/>
            <person name="Prachumwat A."/>
            <person name="Williams T.A."/>
            <person name="Bateman K.S."/>
            <person name="Itsathitphaisarn O."/>
            <person name="Sritunyalucksana K."/>
            <person name="Paszkiewicz K.H."/>
            <person name="Moore K.A."/>
            <person name="Stentiford G.D."/>
            <person name="Williams B.A."/>
        </authorList>
    </citation>
    <scope>NUCLEOTIDE SEQUENCE [LARGE SCALE GENOMIC DNA]</scope>
    <source>
        <strain evidence="2">canceri</strain>
    </source>
</reference>
<dbReference type="AlphaFoldDB" id="A0A1X0QGV8"/>
<evidence type="ECO:0000313" key="2">
    <source>
        <dbReference type="Proteomes" id="UP000192501"/>
    </source>
</evidence>
<organism evidence="1 2">
    <name type="scientific">Hepatospora eriocheir</name>
    <dbReference type="NCBI Taxonomy" id="1081669"/>
    <lineage>
        <taxon>Eukaryota</taxon>
        <taxon>Fungi</taxon>
        <taxon>Fungi incertae sedis</taxon>
        <taxon>Microsporidia</taxon>
        <taxon>Hepatosporidae</taxon>
        <taxon>Hepatospora</taxon>
    </lineage>
</organism>
<dbReference type="VEuPathDB" id="MicrosporidiaDB:A0H76_3038"/>
<protein>
    <submittedName>
        <fullName evidence="1">Uncharacterized protein</fullName>
    </submittedName>
</protein>
<comment type="caution">
    <text evidence="1">The sequence shown here is derived from an EMBL/GenBank/DDBJ whole genome shotgun (WGS) entry which is preliminary data.</text>
</comment>
<gene>
    <name evidence="1" type="ORF">A0H76_3038</name>
</gene>
<sequence length="36" mass="4286">MSLIIFITKFNRKIFLCLLFLKSSYVDVKGNTQKLY</sequence>